<protein>
    <submittedName>
        <fullName evidence="2">Glycosyltransferase family 4 protein</fullName>
    </submittedName>
</protein>
<dbReference type="RefSeq" id="WP_257596211.1">
    <property type="nucleotide sequence ID" value="NZ_JANKHH010000005.1"/>
</dbReference>
<gene>
    <name evidence="2" type="ORF">NSO95_10660</name>
</gene>
<dbReference type="Pfam" id="PF13579">
    <property type="entry name" value="Glyco_trans_4_4"/>
    <property type="match status" value="1"/>
</dbReference>
<dbReference type="Gene3D" id="3.40.50.2000">
    <property type="entry name" value="Glycogen Phosphorylase B"/>
    <property type="match status" value="2"/>
</dbReference>
<proteinExistence type="predicted"/>
<comment type="caution">
    <text evidence="2">The sequence shown here is derived from an EMBL/GenBank/DDBJ whole genome shotgun (WGS) entry which is preliminary data.</text>
</comment>
<sequence length="374" mass="40776">MRICLTVNAAWNIWNFRRPLVEALIADGHAVTVLAPHDETAARLESLGARFVDLAMDVRGLGVAQNLGMVGHFRRHFASIRPDVVLSFTIKNNIFGAMAARRLAIPFLPNVTGLGTIFLGSKPMFLAGRALYRLAMGRLPIVFVQNEDDRNFLLATRLLGEEQMRLLPGSGIDLDQFMAKPMPRDDAGPTFLMISRLIRDKGTIEFLDAARAVRQTDPQCRFKLLGPLGAANRTAISEAELQPYLDDGSVEYFGATDDVRPYVEAAHCVVLPSYREGAPRSLIEAAAMGRPVITTDVPGCRAVVDDGISGLLCQVRSSASLADAFRRFAALSPGERQAMGDAGRAKMEAEYDVSIVIDRYRTTIAELVSTAPSA</sequence>
<dbReference type="CDD" id="cd03808">
    <property type="entry name" value="GT4_CapM-like"/>
    <property type="match status" value="1"/>
</dbReference>
<dbReference type="Pfam" id="PF13692">
    <property type="entry name" value="Glyco_trans_1_4"/>
    <property type="match status" value="1"/>
</dbReference>
<dbReference type="PANTHER" id="PTHR12526">
    <property type="entry name" value="GLYCOSYLTRANSFERASE"/>
    <property type="match status" value="1"/>
</dbReference>
<accession>A0ABT1XVE0</accession>
<name>A0ABT1XVE0_9SPHN</name>
<dbReference type="EMBL" id="JANKHH010000005">
    <property type="protein sequence ID" value="MCR2834407.1"/>
    <property type="molecule type" value="Genomic_DNA"/>
</dbReference>
<dbReference type="InterPro" id="IPR028098">
    <property type="entry name" value="Glyco_trans_4-like_N"/>
</dbReference>
<dbReference type="Proteomes" id="UP001206067">
    <property type="component" value="Unassembled WGS sequence"/>
</dbReference>
<organism evidence="2 3">
    <name type="scientific">Parerythrobacter lacustris</name>
    <dbReference type="NCBI Taxonomy" id="2969984"/>
    <lineage>
        <taxon>Bacteria</taxon>
        <taxon>Pseudomonadati</taxon>
        <taxon>Pseudomonadota</taxon>
        <taxon>Alphaproteobacteria</taxon>
        <taxon>Sphingomonadales</taxon>
        <taxon>Erythrobacteraceae</taxon>
        <taxon>Parerythrobacter</taxon>
    </lineage>
</organism>
<keyword evidence="3" id="KW-1185">Reference proteome</keyword>
<evidence type="ECO:0000259" key="1">
    <source>
        <dbReference type="Pfam" id="PF13579"/>
    </source>
</evidence>
<reference evidence="2 3" key="1">
    <citation type="submission" date="2022-08" db="EMBL/GenBank/DDBJ databases">
        <title>Polyphasic taxonomy analysis of Qipengyuania sp.RS5-5.</title>
        <authorList>
            <person name="Xamxidin M."/>
            <person name="Wu M."/>
        </authorList>
    </citation>
    <scope>NUCLEOTIDE SEQUENCE [LARGE SCALE GENOMIC DNA]</scope>
    <source>
        <strain evidence="2 3">RS5-5</strain>
    </source>
</reference>
<evidence type="ECO:0000313" key="2">
    <source>
        <dbReference type="EMBL" id="MCR2834407.1"/>
    </source>
</evidence>
<feature type="domain" description="Glycosyltransferase subfamily 4-like N-terminal" evidence="1">
    <location>
        <begin position="18"/>
        <end position="168"/>
    </location>
</feature>
<dbReference type="PANTHER" id="PTHR12526:SF638">
    <property type="entry name" value="SPORE COAT PROTEIN SA"/>
    <property type="match status" value="1"/>
</dbReference>
<evidence type="ECO:0000313" key="3">
    <source>
        <dbReference type="Proteomes" id="UP001206067"/>
    </source>
</evidence>
<dbReference type="SUPFAM" id="SSF53756">
    <property type="entry name" value="UDP-Glycosyltransferase/glycogen phosphorylase"/>
    <property type="match status" value="1"/>
</dbReference>